<evidence type="ECO:0000256" key="9">
    <source>
        <dbReference type="ARBA" id="ARBA00023098"/>
    </source>
</evidence>
<dbReference type="EMBL" id="LMYN01000050">
    <property type="protein sequence ID" value="KSA01536.1"/>
    <property type="molecule type" value="Genomic_DNA"/>
</dbReference>
<dbReference type="Proteomes" id="UP000054251">
    <property type="component" value="Unassembled WGS sequence"/>
</dbReference>
<keyword evidence="17" id="KW-1185">Reference proteome</keyword>
<reference evidence="16 17" key="1">
    <citation type="submission" date="2015-11" db="EMBL/GenBank/DDBJ databases">
        <title>The genome of Debaryomyces fabryi.</title>
        <authorList>
            <person name="Tafer H."/>
            <person name="Lopandic K."/>
        </authorList>
    </citation>
    <scope>NUCLEOTIDE SEQUENCE [LARGE SCALE GENOMIC DNA]</scope>
    <source>
        <strain evidence="16 17">CBS 789</strain>
    </source>
</reference>
<evidence type="ECO:0000256" key="2">
    <source>
        <dbReference type="ARBA" id="ARBA00022516"/>
    </source>
</evidence>
<keyword evidence="4 13" id="KW-0808">Transferase</keyword>
<feature type="transmembrane region" description="Helical" evidence="13 14">
    <location>
        <begin position="455"/>
        <end position="473"/>
    </location>
</feature>
<feature type="transmembrane region" description="Helical" evidence="13 14">
    <location>
        <begin position="339"/>
        <end position="359"/>
    </location>
</feature>
<dbReference type="InterPro" id="IPR007318">
    <property type="entry name" value="Phopholipid_MeTrfase"/>
</dbReference>
<evidence type="ECO:0000256" key="12">
    <source>
        <dbReference type="ARBA" id="ARBA00023264"/>
    </source>
</evidence>
<evidence type="ECO:0000256" key="14">
    <source>
        <dbReference type="RuleBase" id="RU361122"/>
    </source>
</evidence>
<dbReference type="UniPathway" id="UPA00753"/>
<organism evidence="16 17">
    <name type="scientific">Debaryomyces fabryi</name>
    <dbReference type="NCBI Taxonomy" id="58627"/>
    <lineage>
        <taxon>Eukaryota</taxon>
        <taxon>Fungi</taxon>
        <taxon>Dikarya</taxon>
        <taxon>Ascomycota</taxon>
        <taxon>Saccharomycotina</taxon>
        <taxon>Pichiomycetes</taxon>
        <taxon>Debaryomycetaceae</taxon>
        <taxon>Debaryomyces</taxon>
    </lineage>
</organism>
<evidence type="ECO:0000256" key="13">
    <source>
        <dbReference type="HAMAP-Rule" id="MF_03217"/>
    </source>
</evidence>
<keyword evidence="10 13" id="KW-0472">Membrane</keyword>
<proteinExistence type="inferred from homology"/>
<dbReference type="FunFam" id="1.20.120.1630:FF:000016">
    <property type="entry name" value="Phosphatidylethanolamine N-methyltransferase"/>
    <property type="match status" value="1"/>
</dbReference>
<feature type="transmembrane region" description="Helical" evidence="13 14">
    <location>
        <begin position="69"/>
        <end position="92"/>
    </location>
</feature>
<dbReference type="GO" id="GO:0006656">
    <property type="term" value="P:phosphatidylcholine biosynthetic process"/>
    <property type="evidence" value="ECO:0007669"/>
    <property type="project" value="UniProtKB-UniRule"/>
</dbReference>
<keyword evidence="2 13" id="KW-0444">Lipid biosynthesis</keyword>
<evidence type="ECO:0000256" key="10">
    <source>
        <dbReference type="ARBA" id="ARBA00023136"/>
    </source>
</evidence>
<comment type="catalytic activity">
    <reaction evidence="13 14">
        <text>a 1,2-diacyl-sn-glycero-3-phosphoethanolamine + S-adenosyl-L-methionine = a 1,2-diacyl-sn-glycero-3-phospho-N-methylethanolamine + S-adenosyl-L-homocysteine + H(+)</text>
        <dbReference type="Rhea" id="RHEA:11164"/>
        <dbReference type="ChEBI" id="CHEBI:15378"/>
        <dbReference type="ChEBI" id="CHEBI:57856"/>
        <dbReference type="ChEBI" id="CHEBI:59789"/>
        <dbReference type="ChEBI" id="CHEBI:64573"/>
        <dbReference type="ChEBI" id="CHEBI:64612"/>
        <dbReference type="EC" id="2.1.1.17"/>
    </reaction>
</comment>
<comment type="similarity">
    <text evidence="13 14">Belongs to the class VI-like SAM-binding methyltransferase superfamily. CHO2 family.</text>
</comment>
<protein>
    <recommendedName>
        <fullName evidence="13 14">Phosphatidylethanolamine N-methyltransferase</fullName>
        <shortName evidence="13">PE methyltransferase</shortName>
        <shortName evidence="13 14">PEAMT</shortName>
        <shortName evidence="13">PEMT</shortName>
        <ecNumber evidence="13 14">2.1.1.17</ecNumber>
    </recommendedName>
</protein>
<evidence type="ECO:0000256" key="5">
    <source>
        <dbReference type="ARBA" id="ARBA00022691"/>
    </source>
</evidence>
<comment type="caution">
    <text evidence="16">The sequence shown here is derived from an EMBL/GenBank/DDBJ whole genome shotgun (WGS) entry which is preliminary data.</text>
</comment>
<evidence type="ECO:0000256" key="7">
    <source>
        <dbReference type="ARBA" id="ARBA00022824"/>
    </source>
</evidence>
<dbReference type="RefSeq" id="XP_015467638.1">
    <property type="nucleotide sequence ID" value="XM_015611511.1"/>
</dbReference>
<keyword evidence="7 13" id="KW-0256">Endoplasmic reticulum</keyword>
<accession>A0A0V1PZA1</accession>
<evidence type="ECO:0000256" key="11">
    <source>
        <dbReference type="ARBA" id="ARBA00023209"/>
    </source>
</evidence>
<evidence type="ECO:0000256" key="1">
    <source>
        <dbReference type="ARBA" id="ARBA00004127"/>
    </source>
</evidence>
<feature type="transmembrane region" description="Helical" evidence="13 14">
    <location>
        <begin position="43"/>
        <end position="63"/>
    </location>
</feature>
<dbReference type="GO" id="GO:0005789">
    <property type="term" value="C:endoplasmic reticulum membrane"/>
    <property type="evidence" value="ECO:0007669"/>
    <property type="project" value="UniProtKB-SubCell"/>
</dbReference>
<dbReference type="GO" id="GO:0004608">
    <property type="term" value="F:phosphatidylethanolamine N-methyltransferase activity"/>
    <property type="evidence" value="ECO:0007669"/>
    <property type="project" value="UniProtKB-UniRule"/>
</dbReference>
<dbReference type="PANTHER" id="PTHR32138">
    <property type="entry name" value="PHOSPHATIDYLETHANOLAMINE N-METHYLTRANSFERASE"/>
    <property type="match status" value="1"/>
</dbReference>
<feature type="transmembrane region" description="Helical" evidence="13 14">
    <location>
        <begin position="187"/>
        <end position="207"/>
    </location>
</feature>
<dbReference type="InterPro" id="IPR016219">
    <property type="entry name" value="Phosphatid-EA_MeTrfase_fun"/>
</dbReference>
<dbReference type="GeneID" id="26839690"/>
<evidence type="ECO:0000256" key="3">
    <source>
        <dbReference type="ARBA" id="ARBA00022603"/>
    </source>
</evidence>
<evidence type="ECO:0000256" key="4">
    <source>
        <dbReference type="ARBA" id="ARBA00022679"/>
    </source>
</evidence>
<keyword evidence="6 13" id="KW-0812">Transmembrane</keyword>
<dbReference type="PROSITE" id="PS50244">
    <property type="entry name" value="S5A_REDUCTASE"/>
    <property type="match status" value="1"/>
</dbReference>
<keyword evidence="11 13" id="KW-0594">Phospholipid biosynthesis</keyword>
<comment type="subcellular location">
    <subcellularLocation>
        <location evidence="1">Endomembrane system</location>
        <topology evidence="1">Multi-pass membrane protein</topology>
    </subcellularLocation>
    <subcellularLocation>
        <location evidence="13 14">Endoplasmic reticulum membrane</location>
        <topology evidence="13 14">Multi-pass membrane protein</topology>
    </subcellularLocation>
</comment>
<comment type="function">
    <text evidence="13 14">Catalyzes the first step of the methylation pathway of phosphatidylcholine biosynthesis, the SAM-dependent methylation of phosphatidylethanolamine (PE) to phosphatidylmonomethylethanolamine (PMME).</text>
</comment>
<feature type="domain" description="SKICH" evidence="15">
    <location>
        <begin position="674"/>
        <end position="758"/>
    </location>
</feature>
<keyword evidence="3 13" id="KW-0489">Methyltransferase</keyword>
<sequence>MKESKVQNTIAGAKGITFSGDTFIVPETHDMVKTLFDPMVRKSYCEMIILVILAANGLVFWLIDNNTLRIEIFIGLYIFWRFSYNFGIGYLLNVQSNHHKLVKWAEKAKIFEQNGSLVSRFAEIEIKSQMGPEYSVQKYPIEFNTWLLFRKVVDLILMLDFTTFICLVIVCAINKDYQFINTDQQEVWLISTRLVIGAILILFNLWVKVNAHNTIKDYAWYWGDFFFRQINNEDLIFDGVFEMVPHPMYSVGYVGYYGFALISKSYTILTVAIFGHFLQMIFLHYIENPHIDKIYGPSGNEADIEKLLKLKDLRHFDNIKPLVGLWNFTWLRASDMTNLIMVGTYSFTIPYLASLVDTVKVGNTGINPGNVLFALTIIIKVFESLSINILLILQSYYKTFTKWYLSNDISSEKTLNNWSIMYNSLISLTYSSFFGLNFYHILIGLESDKLFINSWVYLRIFLGILLVFTQAWINSSIIDLIGYFGWFYGDFFIPRTSQQRAHLTKAGVYRYLNNPEQIFGVCGIMGVTLIIPSLENLTCCVLWVANNFIRINFIEKAHMIKIYGEQEVMKDSGVTKTFKKHLIPGAIQRRLSRGSEDNSNLLNQHRRKSSIMAGATDSLDNFIKELKSSNTRLTKQNILELSQNLYFENSDYKLAIKNLNTTENNLSTAIIGEPIEVEWKAPPNHSSNDWIGLYKTVQTTYSRYKTLISSSGRWTQVTSNSGSYVFKGEKLFWEEGIYEFRYHLDGKHDVAYISEPFELISDSIEVPSSIEDSIELANELKSKVFDRAIAGFGSIDSPIDSTVQKSGNIIQTYNRLAYVISKSTGIHINAKVFLYADSENELTVHKLSLKLINIRKVLEDLSHAQYALSEEKKEE</sequence>
<keyword evidence="5 13" id="KW-0949">S-adenosyl-L-methionine</keyword>
<evidence type="ECO:0000256" key="6">
    <source>
        <dbReference type="ARBA" id="ARBA00022692"/>
    </source>
</evidence>
<dbReference type="GO" id="GO:0032259">
    <property type="term" value="P:methylation"/>
    <property type="evidence" value="ECO:0007669"/>
    <property type="project" value="UniProtKB-KW"/>
</dbReference>
<dbReference type="PIRSF" id="PIRSF000383">
    <property type="entry name" value="PEAMT"/>
    <property type="match status" value="1"/>
</dbReference>
<evidence type="ECO:0000313" key="17">
    <source>
        <dbReference type="Proteomes" id="UP000054251"/>
    </source>
</evidence>
<keyword evidence="9 13" id="KW-0443">Lipid metabolism</keyword>
<feature type="transmembrane region" description="Helical" evidence="13 14">
    <location>
        <begin position="155"/>
        <end position="175"/>
    </location>
</feature>
<comment type="caution">
    <text evidence="13 14">Lacks conserved residue(s) required for the propagation of feature annotation.</text>
</comment>
<dbReference type="HAMAP" id="MF_03217">
    <property type="entry name" value="PEMT"/>
    <property type="match status" value="1"/>
</dbReference>
<dbReference type="Gene3D" id="1.20.120.1630">
    <property type="match status" value="1"/>
</dbReference>
<dbReference type="InterPro" id="IPR041611">
    <property type="entry name" value="SKICH"/>
</dbReference>
<gene>
    <name evidence="16" type="ORF">AC631_02681</name>
</gene>
<dbReference type="OrthoDB" id="4583at2759"/>
<dbReference type="Pfam" id="PF17751">
    <property type="entry name" value="SKICH"/>
    <property type="match status" value="1"/>
</dbReference>
<dbReference type="PROSITE" id="PS51598">
    <property type="entry name" value="SAM_CHO2"/>
    <property type="match status" value="1"/>
</dbReference>
<keyword evidence="12 13" id="KW-1208">Phospholipid metabolism</keyword>
<evidence type="ECO:0000313" key="16">
    <source>
        <dbReference type="EMBL" id="KSA01536.1"/>
    </source>
</evidence>
<feature type="transmembrane region" description="Helical" evidence="13 14">
    <location>
        <begin position="371"/>
        <end position="397"/>
    </location>
</feature>
<name>A0A0V1PZA1_9ASCO</name>
<comment type="pathway">
    <text evidence="13 14">Phospholipid metabolism; phosphatidylcholine biosynthesis.</text>
</comment>
<keyword evidence="8 13" id="KW-1133">Transmembrane helix</keyword>
<dbReference type="PANTHER" id="PTHR32138:SF0">
    <property type="entry name" value="PHOSPHATIDYLETHANOLAMINE N-METHYLTRANSFERASE"/>
    <property type="match status" value="1"/>
</dbReference>
<dbReference type="Pfam" id="PF04191">
    <property type="entry name" value="PEMT"/>
    <property type="match status" value="2"/>
</dbReference>
<feature type="transmembrane region" description="Helical" evidence="13 14">
    <location>
        <begin position="420"/>
        <end position="443"/>
    </location>
</feature>
<dbReference type="Gene3D" id="2.60.40.2840">
    <property type="match status" value="1"/>
</dbReference>
<dbReference type="EC" id="2.1.1.17" evidence="13 14"/>
<dbReference type="AlphaFoldDB" id="A0A0V1PZA1"/>
<evidence type="ECO:0000259" key="15">
    <source>
        <dbReference type="Pfam" id="PF17751"/>
    </source>
</evidence>
<evidence type="ECO:0000256" key="8">
    <source>
        <dbReference type="ARBA" id="ARBA00022989"/>
    </source>
</evidence>